<keyword evidence="1" id="KW-0175">Coiled coil</keyword>
<feature type="region of interest" description="Disordered" evidence="2">
    <location>
        <begin position="335"/>
        <end position="355"/>
    </location>
</feature>
<protein>
    <recommendedName>
        <fullName evidence="5">Peptidase S8/S53 domain-containing protein</fullName>
    </recommendedName>
</protein>
<gene>
    <name evidence="3" type="ORF">CCMP2556_LOCUS32807</name>
</gene>
<evidence type="ECO:0000256" key="1">
    <source>
        <dbReference type="SAM" id="Coils"/>
    </source>
</evidence>
<feature type="region of interest" description="Disordered" evidence="2">
    <location>
        <begin position="537"/>
        <end position="578"/>
    </location>
</feature>
<keyword evidence="4" id="KW-1185">Reference proteome</keyword>
<name>A0ABP0NT86_9DINO</name>
<evidence type="ECO:0000256" key="2">
    <source>
        <dbReference type="SAM" id="MobiDB-lite"/>
    </source>
</evidence>
<evidence type="ECO:0008006" key="5">
    <source>
        <dbReference type="Google" id="ProtNLM"/>
    </source>
</evidence>
<reference evidence="3 4" key="1">
    <citation type="submission" date="2024-02" db="EMBL/GenBank/DDBJ databases">
        <authorList>
            <person name="Chen Y."/>
            <person name="Shah S."/>
            <person name="Dougan E. K."/>
            <person name="Thang M."/>
            <person name="Chan C."/>
        </authorList>
    </citation>
    <scope>NUCLEOTIDE SEQUENCE [LARGE SCALE GENOMIC DNA]</scope>
</reference>
<organism evidence="3 4">
    <name type="scientific">Durusdinium trenchii</name>
    <dbReference type="NCBI Taxonomy" id="1381693"/>
    <lineage>
        <taxon>Eukaryota</taxon>
        <taxon>Sar</taxon>
        <taxon>Alveolata</taxon>
        <taxon>Dinophyceae</taxon>
        <taxon>Suessiales</taxon>
        <taxon>Symbiodiniaceae</taxon>
        <taxon>Durusdinium</taxon>
    </lineage>
</organism>
<accession>A0ABP0NT86</accession>
<sequence length="801" mass="87099">MATFRNEDELADFVGKAQRNADQSAGKNCLSAEVNWLPYNTRSLIVYAAHVSKALQLKLSVTLESTDSFATSLSVSDELISLFWIVCDDGVGKPFGENYSTFKTSFMQFATTLISNMVISLQDGRSKSDLTQLQRIQKLMGNYLSIVSDESEPERANIKNALASVEADIKAIQSQSHADLPEADQDIVDSMTKSLGAMKTAVPGYPLLPSLSAASMSVVKAELEKTKATDLGKAYAAVSDALLKLNGKSPEDLNRMFGGEMLKDIYDALDGGKTDRMAQFESKLQEREISLEDLPAAISESVREFKKKAMEMDDDSGRDPLDCLEATQPLQTIVTARDLPGPGPPAETQTEPGIDRDRDPLDFLFDSVAVGSAAVGCVASEKHLQHQPQDGLNAAAVDEATPSPSDWVANIFTVLGKELRTNFPRGSKLLYGSDCSGIDSPSFGLGAILGELKEDSELNAIAGNTISVPTAAAFIAVLLASGSLKGLKKQTSVPLPLPALKLTVPSIVWIGHPRVTNDPAHEFDGLLAKGEAKMGMKRFSSSAGSGEPADGDGESSEDPCPPGGGEVRSAEKTPPLGDVLKRVGLSVLSNTSYWTRSKEEASDAEQHLTQLRREAQLRQARCEGQLETLAREAKEEQERRLISDKISRELASLREELHRKDAQEEERLRHLYRGILGPKDGPVQLGGTWDFQPFCTVFTGAPATDSRLTRQMSDFSLEDLRSKPAPLIYSEAKLLTDDWEESLFRGERLRAARKKVHATKVHAGLDAPGSAAMRFTPGKDEADQMLRVNLARLERLERFGL</sequence>
<feature type="coiled-coil region" evidence="1">
    <location>
        <begin position="612"/>
        <end position="663"/>
    </location>
</feature>
<proteinExistence type="predicted"/>
<comment type="caution">
    <text evidence="3">The sequence shown here is derived from an EMBL/GenBank/DDBJ whole genome shotgun (WGS) entry which is preliminary data.</text>
</comment>
<evidence type="ECO:0000313" key="4">
    <source>
        <dbReference type="Proteomes" id="UP001642484"/>
    </source>
</evidence>
<dbReference type="EMBL" id="CAXAMN010022139">
    <property type="protein sequence ID" value="CAK9066764.1"/>
    <property type="molecule type" value="Genomic_DNA"/>
</dbReference>
<evidence type="ECO:0000313" key="3">
    <source>
        <dbReference type="EMBL" id="CAK9066764.1"/>
    </source>
</evidence>
<dbReference type="Proteomes" id="UP001642484">
    <property type="component" value="Unassembled WGS sequence"/>
</dbReference>